<protein>
    <submittedName>
        <fullName evidence="2">O-acetyl-ADP-ribose deacetylase 1</fullName>
    </submittedName>
</protein>
<dbReference type="InterPro" id="IPR043472">
    <property type="entry name" value="Macro_dom-like"/>
</dbReference>
<dbReference type="EMBL" id="CP002213">
    <property type="protein sequence ID" value="ADO55924.1"/>
    <property type="molecule type" value="Genomic_DNA"/>
</dbReference>
<name>E3EHD3_PAEPS</name>
<dbReference type="Pfam" id="PF01661">
    <property type="entry name" value="Macro"/>
    <property type="match status" value="1"/>
</dbReference>
<dbReference type="AlphaFoldDB" id="E3EHD3"/>
<dbReference type="RefSeq" id="WP_013370541.1">
    <property type="nucleotide sequence ID" value="NC_014622.2"/>
</dbReference>
<dbReference type="Gene3D" id="3.40.220.10">
    <property type="entry name" value="Leucine Aminopeptidase, subunit E, domain 1"/>
    <property type="match status" value="1"/>
</dbReference>
<dbReference type="PANTHER" id="PTHR11106">
    <property type="entry name" value="GANGLIOSIDE INDUCED DIFFERENTIATION ASSOCIATED PROTEIN 2-RELATED"/>
    <property type="match status" value="1"/>
</dbReference>
<dbReference type="PROSITE" id="PS51154">
    <property type="entry name" value="MACRO"/>
    <property type="match status" value="1"/>
</dbReference>
<dbReference type="SUPFAM" id="SSF52949">
    <property type="entry name" value="Macro domain-like"/>
    <property type="match status" value="1"/>
</dbReference>
<dbReference type="PATRIC" id="fig|886882.15.peg.1942"/>
<evidence type="ECO:0000313" key="2">
    <source>
        <dbReference type="EMBL" id="ADO55924.1"/>
    </source>
</evidence>
<accession>E3EHD3</accession>
<dbReference type="CDD" id="cd02908">
    <property type="entry name" value="Macro_OAADPr_deacetylase"/>
    <property type="match status" value="1"/>
</dbReference>
<evidence type="ECO:0000259" key="1">
    <source>
        <dbReference type="PROSITE" id="PS51154"/>
    </source>
</evidence>
<dbReference type="NCBIfam" id="NF001664">
    <property type="entry name" value="PRK00431.1-6"/>
    <property type="match status" value="1"/>
</dbReference>
<sequence length="183" mass="19919">MDTQIELFNVIIRVVQGDITRCKADIIVNAANTSLLGGGGVDGAIHRAGGPAILEDCVRIRNKQGGCPVGGAVYTTAGKLEAQYVVHTVGPVWNGGDHQEEELLATCYRHTLQLALELNARSIAFPNISTGIYRFPKEKAAEIAIQEVTRFVQEHVGLNEIIFVCFDAENAQLYSRKLQSPKD</sequence>
<dbReference type="eggNOG" id="COG2110">
    <property type="taxonomic scope" value="Bacteria"/>
</dbReference>
<dbReference type="KEGG" id="ppm:PPSC2_09215"/>
<gene>
    <name evidence="2" type="ORF">PPSC2_09215</name>
</gene>
<evidence type="ECO:0000313" key="3">
    <source>
        <dbReference type="Proteomes" id="UP000006868"/>
    </source>
</evidence>
<dbReference type="HOGENOM" id="CLU_046550_5_1_9"/>
<dbReference type="PANTHER" id="PTHR11106:SF27">
    <property type="entry name" value="MACRO DOMAIN-CONTAINING PROTEIN"/>
    <property type="match status" value="1"/>
</dbReference>
<dbReference type="OrthoDB" id="6194521at2"/>
<reference evidence="2 3" key="1">
    <citation type="journal article" date="2011" name="J. Bacteriol.">
        <title>Complete genome sequence of Paenibacillus polymyxa SC2, a strain of plant growth-promoting Rhizobacterium with broad-spectrum antimicrobial activity.</title>
        <authorList>
            <person name="Ma M."/>
            <person name="Wang C."/>
            <person name="Ding Y."/>
            <person name="Li L."/>
            <person name="Shen D."/>
            <person name="Jiang X."/>
            <person name="Guan D."/>
            <person name="Cao F."/>
            <person name="Chen H."/>
            <person name="Feng R."/>
            <person name="Wang X."/>
            <person name="Ge Y."/>
            <person name="Yao L."/>
            <person name="Bing X."/>
            <person name="Yang X."/>
            <person name="Li J."/>
            <person name="Du B."/>
        </authorList>
    </citation>
    <scope>NUCLEOTIDE SEQUENCE [LARGE SCALE GENOMIC DNA]</scope>
    <source>
        <strain evidence="2 3">SC2</strain>
    </source>
</reference>
<dbReference type="Proteomes" id="UP000006868">
    <property type="component" value="Chromosome"/>
</dbReference>
<dbReference type="STRING" id="1406.LK13_21685"/>
<feature type="domain" description="Macro" evidence="1">
    <location>
        <begin position="1"/>
        <end position="182"/>
    </location>
</feature>
<organism evidence="2 3">
    <name type="scientific">Paenibacillus polymyxa (strain SC2)</name>
    <name type="common">Bacillus polymyxa</name>
    <dbReference type="NCBI Taxonomy" id="886882"/>
    <lineage>
        <taxon>Bacteria</taxon>
        <taxon>Bacillati</taxon>
        <taxon>Bacillota</taxon>
        <taxon>Bacilli</taxon>
        <taxon>Bacillales</taxon>
        <taxon>Paenibacillaceae</taxon>
        <taxon>Paenibacillus</taxon>
    </lineage>
</organism>
<dbReference type="SMART" id="SM00506">
    <property type="entry name" value="A1pp"/>
    <property type="match status" value="1"/>
</dbReference>
<proteinExistence type="predicted"/>
<dbReference type="InterPro" id="IPR002589">
    <property type="entry name" value="Macro_dom"/>
</dbReference>